<dbReference type="AlphaFoldDB" id="A0A8T9CH62"/>
<dbReference type="OrthoDB" id="3548605at2759"/>
<organism evidence="2 3">
    <name type="scientific">Lachnellula suecica</name>
    <dbReference type="NCBI Taxonomy" id="602035"/>
    <lineage>
        <taxon>Eukaryota</taxon>
        <taxon>Fungi</taxon>
        <taxon>Dikarya</taxon>
        <taxon>Ascomycota</taxon>
        <taxon>Pezizomycotina</taxon>
        <taxon>Leotiomycetes</taxon>
        <taxon>Helotiales</taxon>
        <taxon>Lachnaceae</taxon>
        <taxon>Lachnellula</taxon>
    </lineage>
</organism>
<reference evidence="2 3" key="1">
    <citation type="submission" date="2018-05" db="EMBL/GenBank/DDBJ databases">
        <title>Genome sequencing and assembly of the regulated plant pathogen Lachnellula willkommii and related sister species for the development of diagnostic species identification markers.</title>
        <authorList>
            <person name="Giroux E."/>
            <person name="Bilodeau G."/>
        </authorList>
    </citation>
    <scope>NUCLEOTIDE SEQUENCE [LARGE SCALE GENOMIC DNA]</scope>
    <source>
        <strain evidence="2 3">CBS 268.59</strain>
    </source>
</reference>
<evidence type="ECO:0000313" key="2">
    <source>
        <dbReference type="EMBL" id="TVY84496.1"/>
    </source>
</evidence>
<feature type="region of interest" description="Disordered" evidence="1">
    <location>
        <begin position="1"/>
        <end position="111"/>
    </location>
</feature>
<feature type="compositionally biased region" description="Basic and acidic residues" evidence="1">
    <location>
        <begin position="96"/>
        <end position="111"/>
    </location>
</feature>
<evidence type="ECO:0000313" key="3">
    <source>
        <dbReference type="Proteomes" id="UP000469558"/>
    </source>
</evidence>
<feature type="compositionally biased region" description="Basic and acidic residues" evidence="1">
    <location>
        <begin position="29"/>
        <end position="51"/>
    </location>
</feature>
<accession>A0A8T9CH62</accession>
<sequence length="163" mass="18444">MSTSQNGITWDENVLRRVETNKSTSSRTSDPEDEKHDWNVTTDEKDSWANRERRRSSVWNGLDAAGVHKKRSDSNTSNSNPTSERRGSILSLWSSGKDKDGKHVLHHDDHDDVVIVEDGDAVEKEQTSPTLSPIENRRGSILSMWKAGKDEKGRSIIHHIDDE</sequence>
<dbReference type="EMBL" id="QGMK01000079">
    <property type="protein sequence ID" value="TVY84496.1"/>
    <property type="molecule type" value="Genomic_DNA"/>
</dbReference>
<evidence type="ECO:0000256" key="1">
    <source>
        <dbReference type="SAM" id="MobiDB-lite"/>
    </source>
</evidence>
<comment type="caution">
    <text evidence="2">The sequence shown here is derived from an EMBL/GenBank/DDBJ whole genome shotgun (WGS) entry which is preliminary data.</text>
</comment>
<name>A0A8T9CH62_9HELO</name>
<gene>
    <name evidence="2" type="ORF">LSUE1_G002451</name>
</gene>
<proteinExistence type="predicted"/>
<keyword evidence="3" id="KW-1185">Reference proteome</keyword>
<dbReference type="Proteomes" id="UP000469558">
    <property type="component" value="Unassembled WGS sequence"/>
</dbReference>
<protein>
    <submittedName>
        <fullName evidence="2">Uncharacterized protein</fullName>
    </submittedName>
</protein>